<gene>
    <name evidence="2" type="ORF">FIBSPDRAFT_878122</name>
</gene>
<dbReference type="Proteomes" id="UP000076532">
    <property type="component" value="Unassembled WGS sequence"/>
</dbReference>
<sequence length="98" mass="10672">MGRASTPRASPRRLHCPAAAGALAADIAVAVVSAPTAAATTAEWACPTQAYHKSSHDWDRDATWECRDPPPPQQQQQQHRDWDPCDQQQRGRASNGND</sequence>
<evidence type="ECO:0000313" key="3">
    <source>
        <dbReference type="Proteomes" id="UP000076532"/>
    </source>
</evidence>
<feature type="region of interest" description="Disordered" evidence="1">
    <location>
        <begin position="53"/>
        <end position="98"/>
    </location>
</feature>
<proteinExistence type="predicted"/>
<accession>A0A167VAA5</accession>
<name>A0A167VAA5_9AGAM</name>
<evidence type="ECO:0000256" key="1">
    <source>
        <dbReference type="SAM" id="MobiDB-lite"/>
    </source>
</evidence>
<keyword evidence="3" id="KW-1185">Reference proteome</keyword>
<feature type="compositionally biased region" description="Polar residues" evidence="1">
    <location>
        <begin position="86"/>
        <end position="98"/>
    </location>
</feature>
<dbReference type="AlphaFoldDB" id="A0A167VAA5"/>
<evidence type="ECO:0000313" key="2">
    <source>
        <dbReference type="EMBL" id="KZP04799.1"/>
    </source>
</evidence>
<protein>
    <submittedName>
        <fullName evidence="2">Uncharacterized protein</fullName>
    </submittedName>
</protein>
<reference evidence="2 3" key="1">
    <citation type="journal article" date="2016" name="Mol. Biol. Evol.">
        <title>Comparative Genomics of Early-Diverging Mushroom-Forming Fungi Provides Insights into the Origins of Lignocellulose Decay Capabilities.</title>
        <authorList>
            <person name="Nagy L.G."/>
            <person name="Riley R."/>
            <person name="Tritt A."/>
            <person name="Adam C."/>
            <person name="Daum C."/>
            <person name="Floudas D."/>
            <person name="Sun H."/>
            <person name="Yadav J.S."/>
            <person name="Pangilinan J."/>
            <person name="Larsson K.H."/>
            <person name="Matsuura K."/>
            <person name="Barry K."/>
            <person name="Labutti K."/>
            <person name="Kuo R."/>
            <person name="Ohm R.A."/>
            <person name="Bhattacharya S.S."/>
            <person name="Shirouzu T."/>
            <person name="Yoshinaga Y."/>
            <person name="Martin F.M."/>
            <person name="Grigoriev I.V."/>
            <person name="Hibbett D.S."/>
        </authorList>
    </citation>
    <scope>NUCLEOTIDE SEQUENCE [LARGE SCALE GENOMIC DNA]</scope>
    <source>
        <strain evidence="2 3">CBS 109695</strain>
    </source>
</reference>
<organism evidence="2 3">
    <name type="scientific">Athelia psychrophila</name>
    <dbReference type="NCBI Taxonomy" id="1759441"/>
    <lineage>
        <taxon>Eukaryota</taxon>
        <taxon>Fungi</taxon>
        <taxon>Dikarya</taxon>
        <taxon>Basidiomycota</taxon>
        <taxon>Agaricomycotina</taxon>
        <taxon>Agaricomycetes</taxon>
        <taxon>Agaricomycetidae</taxon>
        <taxon>Atheliales</taxon>
        <taxon>Atheliaceae</taxon>
        <taxon>Athelia</taxon>
    </lineage>
</organism>
<dbReference type="EMBL" id="KV417887">
    <property type="protein sequence ID" value="KZP04799.1"/>
    <property type="molecule type" value="Genomic_DNA"/>
</dbReference>
<feature type="compositionally biased region" description="Basic and acidic residues" evidence="1">
    <location>
        <begin position="54"/>
        <end position="68"/>
    </location>
</feature>